<dbReference type="EMBL" id="BTSY01000005">
    <property type="protein sequence ID" value="GMT29929.1"/>
    <property type="molecule type" value="Genomic_DNA"/>
</dbReference>
<evidence type="ECO:0000256" key="4">
    <source>
        <dbReference type="PROSITE-ProRule" id="PRU00175"/>
    </source>
</evidence>
<dbReference type="PANTHER" id="PTHR16450">
    <property type="entry name" value="RING FINGER PROTEIN 186"/>
    <property type="match status" value="1"/>
</dbReference>
<dbReference type="SUPFAM" id="SSF57850">
    <property type="entry name" value="RING/U-box"/>
    <property type="match status" value="1"/>
</dbReference>
<dbReference type="PROSITE" id="PS50089">
    <property type="entry name" value="ZF_RING_2"/>
    <property type="match status" value="1"/>
</dbReference>
<dbReference type="PANTHER" id="PTHR16450:SF1">
    <property type="entry name" value="PROTEIN CBG12045"/>
    <property type="match status" value="1"/>
</dbReference>
<proteinExistence type="predicted"/>
<name>A0AAV5WD39_9BILA</name>
<evidence type="ECO:0000313" key="7">
    <source>
        <dbReference type="Proteomes" id="UP001432322"/>
    </source>
</evidence>
<keyword evidence="1" id="KW-0479">Metal-binding</keyword>
<feature type="non-terminal residue" evidence="6">
    <location>
        <position position="152"/>
    </location>
</feature>
<accession>A0AAV5WD39</accession>
<dbReference type="CDD" id="cd16449">
    <property type="entry name" value="RING-HC"/>
    <property type="match status" value="1"/>
</dbReference>
<sequence>LYYDYLKQEKVAVRIINEQIDAGSEWPVLTVIYPPRGPKTEKEKEEEKRKEFMKKQREIDSSCKSLLLRYSRCCHLCHNSNPPIRSVFSKCGHIVCTECANQIPPVEISVKSCPFCRQIGKVVRLIEDLNEDGIGSTVKQLAKITVNNLIEK</sequence>
<organism evidence="6 7">
    <name type="scientific">Pristionchus fissidentatus</name>
    <dbReference type="NCBI Taxonomy" id="1538716"/>
    <lineage>
        <taxon>Eukaryota</taxon>
        <taxon>Metazoa</taxon>
        <taxon>Ecdysozoa</taxon>
        <taxon>Nematoda</taxon>
        <taxon>Chromadorea</taxon>
        <taxon>Rhabditida</taxon>
        <taxon>Rhabditina</taxon>
        <taxon>Diplogasteromorpha</taxon>
        <taxon>Diplogasteroidea</taxon>
        <taxon>Neodiplogasteridae</taxon>
        <taxon>Pristionchus</taxon>
    </lineage>
</organism>
<dbReference type="InterPro" id="IPR017907">
    <property type="entry name" value="Znf_RING_CS"/>
</dbReference>
<protein>
    <recommendedName>
        <fullName evidence="5">RING-type domain-containing protein</fullName>
    </recommendedName>
</protein>
<dbReference type="GO" id="GO:0008270">
    <property type="term" value="F:zinc ion binding"/>
    <property type="evidence" value="ECO:0007669"/>
    <property type="project" value="UniProtKB-KW"/>
</dbReference>
<dbReference type="AlphaFoldDB" id="A0AAV5WD39"/>
<evidence type="ECO:0000256" key="3">
    <source>
        <dbReference type="ARBA" id="ARBA00022833"/>
    </source>
</evidence>
<dbReference type="PROSITE" id="PS00518">
    <property type="entry name" value="ZF_RING_1"/>
    <property type="match status" value="1"/>
</dbReference>
<feature type="non-terminal residue" evidence="6">
    <location>
        <position position="1"/>
    </location>
</feature>
<evidence type="ECO:0000256" key="2">
    <source>
        <dbReference type="ARBA" id="ARBA00022771"/>
    </source>
</evidence>
<dbReference type="InterPro" id="IPR013083">
    <property type="entry name" value="Znf_RING/FYVE/PHD"/>
</dbReference>
<gene>
    <name evidence="6" type="ORF">PFISCL1PPCAC_21226</name>
</gene>
<evidence type="ECO:0000256" key="1">
    <source>
        <dbReference type="ARBA" id="ARBA00022723"/>
    </source>
</evidence>
<evidence type="ECO:0000259" key="5">
    <source>
        <dbReference type="PROSITE" id="PS50089"/>
    </source>
</evidence>
<evidence type="ECO:0000313" key="6">
    <source>
        <dbReference type="EMBL" id="GMT29929.1"/>
    </source>
</evidence>
<dbReference type="Proteomes" id="UP001432322">
    <property type="component" value="Unassembled WGS sequence"/>
</dbReference>
<dbReference type="InterPro" id="IPR001841">
    <property type="entry name" value="Znf_RING"/>
</dbReference>
<dbReference type="SMART" id="SM00184">
    <property type="entry name" value="RING"/>
    <property type="match status" value="1"/>
</dbReference>
<feature type="domain" description="RING-type" evidence="5">
    <location>
        <begin position="74"/>
        <end position="117"/>
    </location>
</feature>
<reference evidence="6" key="1">
    <citation type="submission" date="2023-10" db="EMBL/GenBank/DDBJ databases">
        <title>Genome assembly of Pristionchus species.</title>
        <authorList>
            <person name="Yoshida K."/>
            <person name="Sommer R.J."/>
        </authorList>
    </citation>
    <scope>NUCLEOTIDE SEQUENCE</scope>
    <source>
        <strain evidence="6">RS5133</strain>
    </source>
</reference>
<keyword evidence="7" id="KW-1185">Reference proteome</keyword>
<dbReference type="Gene3D" id="3.30.40.10">
    <property type="entry name" value="Zinc/RING finger domain, C3HC4 (zinc finger)"/>
    <property type="match status" value="1"/>
</dbReference>
<comment type="caution">
    <text evidence="6">The sequence shown here is derived from an EMBL/GenBank/DDBJ whole genome shotgun (WGS) entry which is preliminary data.</text>
</comment>
<dbReference type="Pfam" id="PF13920">
    <property type="entry name" value="zf-C3HC4_3"/>
    <property type="match status" value="1"/>
</dbReference>
<keyword evidence="2 4" id="KW-0863">Zinc-finger</keyword>
<keyword evidence="3" id="KW-0862">Zinc</keyword>